<dbReference type="Gene3D" id="3.40.50.300">
    <property type="entry name" value="P-loop containing nucleotide triphosphate hydrolases"/>
    <property type="match status" value="1"/>
</dbReference>
<name>A0ABP9EHG6_9GAMM</name>
<dbReference type="RefSeq" id="WP_345333090.1">
    <property type="nucleotide sequence ID" value="NZ_BAABJZ010000006.1"/>
</dbReference>
<dbReference type="Pfam" id="PF02706">
    <property type="entry name" value="Wzz"/>
    <property type="match status" value="1"/>
</dbReference>
<keyword evidence="20" id="KW-1185">Reference proteome</keyword>
<dbReference type="InterPro" id="IPR032807">
    <property type="entry name" value="GNVR"/>
</dbReference>
<comment type="caution">
    <text evidence="19">The sequence shown here is derived from an EMBL/GenBank/DDBJ whole genome shotgun (WGS) entry which is preliminary data.</text>
</comment>
<keyword evidence="10 15" id="KW-1133">Transmembrane helix</keyword>
<proteinExistence type="inferred from homology"/>
<evidence type="ECO:0000256" key="12">
    <source>
        <dbReference type="ARBA" id="ARBA00023137"/>
    </source>
</evidence>
<feature type="domain" description="Tyrosine-protein kinase G-rich" evidence="18">
    <location>
        <begin position="382"/>
        <end position="463"/>
    </location>
</feature>
<dbReference type="InterPro" id="IPR003856">
    <property type="entry name" value="LPS_length_determ_N"/>
</dbReference>
<dbReference type="Pfam" id="PF13807">
    <property type="entry name" value="GNVR"/>
    <property type="match status" value="1"/>
</dbReference>
<evidence type="ECO:0000256" key="7">
    <source>
        <dbReference type="ARBA" id="ARBA00022741"/>
    </source>
</evidence>
<feature type="coiled-coil region" evidence="14">
    <location>
        <begin position="270"/>
        <end position="311"/>
    </location>
</feature>
<dbReference type="Pfam" id="PF13614">
    <property type="entry name" value="AAA_31"/>
    <property type="match status" value="1"/>
</dbReference>
<evidence type="ECO:0000256" key="10">
    <source>
        <dbReference type="ARBA" id="ARBA00022989"/>
    </source>
</evidence>
<evidence type="ECO:0000256" key="2">
    <source>
        <dbReference type="ARBA" id="ARBA00008883"/>
    </source>
</evidence>
<evidence type="ECO:0000313" key="20">
    <source>
        <dbReference type="Proteomes" id="UP001499988"/>
    </source>
</evidence>
<dbReference type="CDD" id="cd05387">
    <property type="entry name" value="BY-kinase"/>
    <property type="match status" value="1"/>
</dbReference>
<accession>A0ABP9EHG6</accession>
<dbReference type="NCBIfam" id="TIGR01007">
    <property type="entry name" value="eps_fam"/>
    <property type="match status" value="1"/>
</dbReference>
<evidence type="ECO:0000259" key="18">
    <source>
        <dbReference type="Pfam" id="PF13807"/>
    </source>
</evidence>
<evidence type="ECO:0000256" key="8">
    <source>
        <dbReference type="ARBA" id="ARBA00022777"/>
    </source>
</evidence>
<protein>
    <submittedName>
        <fullName evidence="19">Polysaccharide biosynthesis tyrosine autokinase</fullName>
    </submittedName>
</protein>
<dbReference type="Proteomes" id="UP001499988">
    <property type="component" value="Unassembled WGS sequence"/>
</dbReference>
<comment type="catalytic activity">
    <reaction evidence="13">
        <text>L-tyrosyl-[protein] + ATP = O-phospho-L-tyrosyl-[protein] + ADP + H(+)</text>
        <dbReference type="Rhea" id="RHEA:10596"/>
        <dbReference type="Rhea" id="RHEA-COMP:10136"/>
        <dbReference type="Rhea" id="RHEA-COMP:20101"/>
        <dbReference type="ChEBI" id="CHEBI:15378"/>
        <dbReference type="ChEBI" id="CHEBI:30616"/>
        <dbReference type="ChEBI" id="CHEBI:46858"/>
        <dbReference type="ChEBI" id="CHEBI:61978"/>
        <dbReference type="ChEBI" id="CHEBI:456216"/>
    </reaction>
</comment>
<keyword evidence="7" id="KW-0547">Nucleotide-binding</keyword>
<dbReference type="InterPro" id="IPR027417">
    <property type="entry name" value="P-loop_NTPase"/>
</dbReference>
<dbReference type="SUPFAM" id="SSF46966">
    <property type="entry name" value="Spectrin repeat"/>
    <property type="match status" value="1"/>
</dbReference>
<dbReference type="InterPro" id="IPR050445">
    <property type="entry name" value="Bact_polysacc_biosynth/exp"/>
</dbReference>
<evidence type="ECO:0000313" key="19">
    <source>
        <dbReference type="EMBL" id="GAA4874894.1"/>
    </source>
</evidence>
<keyword evidence="4" id="KW-0997">Cell inner membrane</keyword>
<evidence type="ECO:0000256" key="1">
    <source>
        <dbReference type="ARBA" id="ARBA00004429"/>
    </source>
</evidence>
<dbReference type="PANTHER" id="PTHR32309:SF32">
    <property type="entry name" value="TYROSINE-PROTEIN KINASE ETK-RELATED"/>
    <property type="match status" value="1"/>
</dbReference>
<evidence type="ECO:0000256" key="3">
    <source>
        <dbReference type="ARBA" id="ARBA00022475"/>
    </source>
</evidence>
<evidence type="ECO:0000259" key="17">
    <source>
        <dbReference type="Pfam" id="PF13614"/>
    </source>
</evidence>
<organism evidence="19 20">
    <name type="scientific">Ferrimonas pelagia</name>
    <dbReference type="NCBI Taxonomy" id="1177826"/>
    <lineage>
        <taxon>Bacteria</taxon>
        <taxon>Pseudomonadati</taxon>
        <taxon>Pseudomonadota</taxon>
        <taxon>Gammaproteobacteria</taxon>
        <taxon>Alteromonadales</taxon>
        <taxon>Ferrimonadaceae</taxon>
        <taxon>Ferrimonas</taxon>
    </lineage>
</organism>
<feature type="domain" description="AAA" evidence="17">
    <location>
        <begin position="555"/>
        <end position="672"/>
    </location>
</feature>
<feature type="domain" description="Polysaccharide chain length determinant N-terminal" evidence="16">
    <location>
        <begin position="16"/>
        <end position="107"/>
    </location>
</feature>
<dbReference type="EMBL" id="BAABJZ010000006">
    <property type="protein sequence ID" value="GAA4874894.1"/>
    <property type="molecule type" value="Genomic_DNA"/>
</dbReference>
<comment type="similarity">
    <text evidence="2">Belongs to the etk/wzc family.</text>
</comment>
<evidence type="ECO:0000256" key="14">
    <source>
        <dbReference type="SAM" id="Coils"/>
    </source>
</evidence>
<keyword evidence="12" id="KW-0829">Tyrosine-protein kinase</keyword>
<evidence type="ECO:0000256" key="11">
    <source>
        <dbReference type="ARBA" id="ARBA00023136"/>
    </source>
</evidence>
<dbReference type="SUPFAM" id="SSF52540">
    <property type="entry name" value="P-loop containing nucleoside triphosphate hydrolases"/>
    <property type="match status" value="1"/>
</dbReference>
<evidence type="ECO:0000256" key="13">
    <source>
        <dbReference type="ARBA" id="ARBA00053015"/>
    </source>
</evidence>
<gene>
    <name evidence="19" type="ORF">GCM10023333_05040</name>
</gene>
<reference evidence="20" key="1">
    <citation type="journal article" date="2019" name="Int. J. Syst. Evol. Microbiol.">
        <title>The Global Catalogue of Microorganisms (GCM) 10K type strain sequencing project: providing services to taxonomists for standard genome sequencing and annotation.</title>
        <authorList>
            <consortium name="The Broad Institute Genomics Platform"/>
            <consortium name="The Broad Institute Genome Sequencing Center for Infectious Disease"/>
            <person name="Wu L."/>
            <person name="Ma J."/>
        </authorList>
    </citation>
    <scope>NUCLEOTIDE SEQUENCE [LARGE SCALE GENOMIC DNA]</scope>
    <source>
        <strain evidence="20">JCM 18401</strain>
    </source>
</reference>
<feature type="transmembrane region" description="Helical" evidence="15">
    <location>
        <begin position="33"/>
        <end position="56"/>
    </location>
</feature>
<dbReference type="InterPro" id="IPR025669">
    <property type="entry name" value="AAA_dom"/>
</dbReference>
<evidence type="ECO:0000256" key="15">
    <source>
        <dbReference type="SAM" id="Phobius"/>
    </source>
</evidence>
<comment type="subcellular location">
    <subcellularLocation>
        <location evidence="1">Cell inner membrane</location>
        <topology evidence="1">Multi-pass membrane protein</topology>
    </subcellularLocation>
</comment>
<keyword evidence="11 15" id="KW-0472">Membrane</keyword>
<keyword evidence="14" id="KW-0175">Coiled coil</keyword>
<keyword evidence="3" id="KW-1003">Cell membrane</keyword>
<evidence type="ECO:0000259" key="16">
    <source>
        <dbReference type="Pfam" id="PF02706"/>
    </source>
</evidence>
<keyword evidence="9" id="KW-0067">ATP-binding</keyword>
<keyword evidence="6 15" id="KW-0812">Transmembrane</keyword>
<dbReference type="PANTHER" id="PTHR32309">
    <property type="entry name" value="TYROSINE-PROTEIN KINASE"/>
    <property type="match status" value="1"/>
</dbReference>
<dbReference type="InterPro" id="IPR005702">
    <property type="entry name" value="Wzc-like_C"/>
</dbReference>
<evidence type="ECO:0000256" key="6">
    <source>
        <dbReference type="ARBA" id="ARBA00022692"/>
    </source>
</evidence>
<feature type="transmembrane region" description="Helical" evidence="15">
    <location>
        <begin position="440"/>
        <end position="460"/>
    </location>
</feature>
<dbReference type="Pfam" id="PF23607">
    <property type="entry name" value="WZC_N"/>
    <property type="match status" value="1"/>
</dbReference>
<sequence>MTQSLELKTRAMAASDDIDLGKLFATLADGKKWIVLGTVLATCLGVAAALLATPVYRADALVQVEEKSTGIPGLEGVSDLFASESSSKTEIELIRSRRVLGSTVDELDLSLLIEPKRFPLLGGFMARRYAETTPAGAWLSARYNWGGERIEIGQLLVPDSLQGEVLTLEVGAGETYRLYGPADELLLQGVVGERAMRGEVSLLVQALDTHVGAHIELVKQPRFVAIQDLSLALGISERGKDSGILSLTMTGEDPQQIAETLDSVANFYFLQNVKRMAAQAEQSLEFLQRQLPDVKADLDIAEQALNRYQLQVQSVDVSLETEGVLKQLVDIEAKLSEVQFKEAEMNRLYTAEHPSYKALQEQKQSLLVRRAELLNVVESLPETQQEILRLRRDVEVNQQIYLSLLNHMQELSIMKAGTVGNVRIVDTAESDPKPVKPKKALIVAVALVLGGVLSVGFVLVRAAMNRGIESPEELEEAGLVVYASVPVSDELSKIEKEQRKLDLDSKLNQGHSLLAIHRPADLAIEALRGLRTSLHFAMLEAKNNIVVVSGSAPNLGKSFVSANLATVMALAGQRVLLIDCDMRKGYLQRTFGLNWDDGLSDYLAGQVSMEKAVRTSVQENLDLIPRGTLPPNPAELIMHPRFKALLDWASEEYDFVVIDTPPILAVTDAALVARHAGTTMMIARHMMTPLKEVEYACQRFATNGVQVNGVILNALEKRSGGYGSYGYYHYEYGTQAPK</sequence>
<keyword evidence="8" id="KW-0418">Kinase</keyword>
<evidence type="ECO:0000256" key="5">
    <source>
        <dbReference type="ARBA" id="ARBA00022679"/>
    </source>
</evidence>
<evidence type="ECO:0000256" key="4">
    <source>
        <dbReference type="ARBA" id="ARBA00022519"/>
    </source>
</evidence>
<evidence type="ECO:0000256" key="9">
    <source>
        <dbReference type="ARBA" id="ARBA00022840"/>
    </source>
</evidence>
<keyword evidence="5" id="KW-0808">Transferase</keyword>